<dbReference type="Proteomes" id="UP000675940">
    <property type="component" value="Unassembled WGS sequence"/>
</dbReference>
<keyword evidence="2" id="KW-1185">Reference proteome</keyword>
<name>A0A940S1Y3_9RHOB</name>
<reference evidence="1" key="1">
    <citation type="submission" date="2021-03" db="EMBL/GenBank/DDBJ databases">
        <title>Sagittula salina sp. nov. strain M10.9X isolated from the marine waste.</title>
        <authorList>
            <person name="Satari L."/>
            <person name="Molina-Menor E."/>
            <person name="Vidal-Verdu A."/>
            <person name="Pascual J."/>
            <person name="Pereto J."/>
            <person name="Porcar M."/>
        </authorList>
    </citation>
    <scope>NUCLEOTIDE SEQUENCE</scope>
    <source>
        <strain evidence="1">M10.9X</strain>
    </source>
</reference>
<dbReference type="RefSeq" id="WP_209363192.1">
    <property type="nucleotide sequence ID" value="NZ_JAGISH010000015.1"/>
</dbReference>
<dbReference type="AlphaFoldDB" id="A0A940S1Y3"/>
<proteinExistence type="predicted"/>
<comment type="caution">
    <text evidence="1">The sequence shown here is derived from an EMBL/GenBank/DDBJ whole genome shotgun (WGS) entry which is preliminary data.</text>
</comment>
<protein>
    <submittedName>
        <fullName evidence="1">Uncharacterized protein</fullName>
    </submittedName>
</protein>
<organism evidence="1 2">
    <name type="scientific">Sagittula salina</name>
    <dbReference type="NCBI Taxonomy" id="2820268"/>
    <lineage>
        <taxon>Bacteria</taxon>
        <taxon>Pseudomonadati</taxon>
        <taxon>Pseudomonadota</taxon>
        <taxon>Alphaproteobacteria</taxon>
        <taxon>Rhodobacterales</taxon>
        <taxon>Roseobacteraceae</taxon>
        <taxon>Sagittula</taxon>
    </lineage>
</organism>
<gene>
    <name evidence="1" type="ORF">J5474_19450</name>
</gene>
<accession>A0A940S1Y3</accession>
<evidence type="ECO:0000313" key="2">
    <source>
        <dbReference type="Proteomes" id="UP000675940"/>
    </source>
</evidence>
<sequence>MKTPLAPRDVLEALASQASSHGVSWNLDLQPVKPKKFPHSFLVPGRWHLTGSAEGRATIASLVERSMSPASDWQIEQWLAELDVISAHRAEDDFTAALKLRAYVDRLNRFPADAVHHALLGLPWAFFPSWDELQKALDLLCAPRRTLLRALREPPEDGARPRNKPDAARRAEILRENGFGHLVGPRG</sequence>
<evidence type="ECO:0000313" key="1">
    <source>
        <dbReference type="EMBL" id="MBP0484653.1"/>
    </source>
</evidence>
<dbReference type="EMBL" id="JAGISH010000015">
    <property type="protein sequence ID" value="MBP0484653.1"/>
    <property type="molecule type" value="Genomic_DNA"/>
</dbReference>